<keyword evidence="3" id="KW-1185">Reference proteome</keyword>
<keyword evidence="1" id="KW-1133">Transmembrane helix</keyword>
<dbReference type="RefSeq" id="WP_264224281.1">
    <property type="nucleotide sequence ID" value="NZ_CP107716.1"/>
</dbReference>
<evidence type="ECO:0000256" key="1">
    <source>
        <dbReference type="SAM" id="Phobius"/>
    </source>
</evidence>
<feature type="transmembrane region" description="Helical" evidence="1">
    <location>
        <begin position="153"/>
        <end position="178"/>
    </location>
</feature>
<dbReference type="SUPFAM" id="SSF54862">
    <property type="entry name" value="4Fe-4S ferredoxins"/>
    <property type="match status" value="1"/>
</dbReference>
<feature type="transmembrane region" description="Helical" evidence="1">
    <location>
        <begin position="121"/>
        <end position="141"/>
    </location>
</feature>
<keyword evidence="1" id="KW-0472">Membrane</keyword>
<protein>
    <submittedName>
        <fullName evidence="2">Tricarballylate utilization 4Fe-4S protein TcuB</fullName>
    </submittedName>
</protein>
<organism evidence="2 3">
    <name type="scientific">Pelagibacterium flavum</name>
    <dbReference type="NCBI Taxonomy" id="2984530"/>
    <lineage>
        <taxon>Bacteria</taxon>
        <taxon>Pseudomonadati</taxon>
        <taxon>Pseudomonadota</taxon>
        <taxon>Alphaproteobacteria</taxon>
        <taxon>Hyphomicrobiales</taxon>
        <taxon>Devosiaceae</taxon>
        <taxon>Pelagibacterium</taxon>
    </lineage>
</organism>
<dbReference type="Proteomes" id="UP001163882">
    <property type="component" value="Chromosome"/>
</dbReference>
<name>A0ABY6IMU7_9HYPH</name>
<feature type="transmembrane region" description="Helical" evidence="1">
    <location>
        <begin position="331"/>
        <end position="351"/>
    </location>
</feature>
<dbReference type="EMBL" id="CP107716">
    <property type="protein sequence ID" value="UYQ70590.1"/>
    <property type="molecule type" value="Genomic_DNA"/>
</dbReference>
<sequence length="385" mass="41835">MSIDALGTLSDRTAVDYDTGEDAAINEARRQLEICNACRYCEGYCSVFPAMTLHRAFSDGEVTQLANLCHNCRGCYYACQYTEPHEFNLNLPRALAEVRVESWEKFIWPNGLAALFQKSGMALAGALAAGIAFILMIAYAIRPESGEGFYAVISHTVMATLFTVTSFLPLALIAVGVWRYWRHVGGERVTIRHLHDALVDAGKLKNLSGGAAEGCNYENEDRYTMARRWAHQAVMWGFVLCFAATASGTVLHYGFGMEAPYGPFSLPKLFGVPGGILMTLGGIGLIALKLRAEKNLGAPAVWGGEMAFVVLLTATAATGLALYWATGTPGVRPLLITHLGAVFALYLTLPYTKMVHVPFRLAALIRDAQTKRPSPSKTIAANQRA</sequence>
<dbReference type="InterPro" id="IPR036197">
    <property type="entry name" value="NarG-like_sf"/>
</dbReference>
<accession>A0ABY6IMU7</accession>
<proteinExistence type="predicted"/>
<evidence type="ECO:0000313" key="3">
    <source>
        <dbReference type="Proteomes" id="UP001163882"/>
    </source>
</evidence>
<feature type="transmembrane region" description="Helical" evidence="1">
    <location>
        <begin position="270"/>
        <end position="288"/>
    </location>
</feature>
<feature type="transmembrane region" description="Helical" evidence="1">
    <location>
        <begin position="300"/>
        <end position="325"/>
    </location>
</feature>
<dbReference type="NCBIfam" id="TIGR02484">
    <property type="entry name" value="CitB"/>
    <property type="match status" value="1"/>
</dbReference>
<feature type="transmembrane region" description="Helical" evidence="1">
    <location>
        <begin position="233"/>
        <end position="255"/>
    </location>
</feature>
<reference evidence="2" key="1">
    <citation type="submission" date="2022-10" db="EMBL/GenBank/DDBJ databases">
        <title>YIM 151497 complete genome.</title>
        <authorList>
            <person name="Chen X."/>
        </authorList>
    </citation>
    <scope>NUCLEOTIDE SEQUENCE</scope>
    <source>
        <strain evidence="2">YIM 151497</strain>
    </source>
</reference>
<evidence type="ECO:0000313" key="2">
    <source>
        <dbReference type="EMBL" id="UYQ70590.1"/>
    </source>
</evidence>
<dbReference type="SUPFAM" id="SSF103501">
    <property type="entry name" value="Respiratory nitrate reductase 1 gamma chain"/>
    <property type="match status" value="1"/>
</dbReference>
<dbReference type="InterPro" id="IPR012830">
    <property type="entry name" value="Citrate_utilization_prot_B"/>
</dbReference>
<keyword evidence="1" id="KW-0812">Transmembrane</keyword>
<gene>
    <name evidence="2" type="primary">tcuB</name>
    <name evidence="2" type="ORF">OF122_10910</name>
</gene>